<dbReference type="VEuPathDB" id="FungiDB:PSTT_04213"/>
<accession>A0A2S4ULF8</accession>
<dbReference type="Proteomes" id="UP000238274">
    <property type="component" value="Unassembled WGS sequence"/>
</dbReference>
<reference evidence="2" key="3">
    <citation type="journal article" date="2018" name="Mol. Plant Microbe Interact.">
        <title>Genome sequence resources for the wheat stripe rust pathogen (Puccinia striiformis f. sp. tritici) and the barley stripe rust pathogen (Puccinia striiformis f. sp. hordei).</title>
        <authorList>
            <person name="Xia C."/>
            <person name="Wang M."/>
            <person name="Yin C."/>
            <person name="Cornejo O.E."/>
            <person name="Hulbert S.H."/>
            <person name="Chen X."/>
        </authorList>
    </citation>
    <scope>NUCLEOTIDE SEQUENCE [LARGE SCALE GENOMIC DNA]</scope>
    <source>
        <strain evidence="2">93TX-2</strain>
    </source>
</reference>
<gene>
    <name evidence="1" type="ORF">PSHT_14201</name>
</gene>
<evidence type="ECO:0000313" key="1">
    <source>
        <dbReference type="EMBL" id="POV98109.1"/>
    </source>
</evidence>
<organism evidence="1 2">
    <name type="scientific">Puccinia striiformis</name>
    <dbReference type="NCBI Taxonomy" id="27350"/>
    <lineage>
        <taxon>Eukaryota</taxon>
        <taxon>Fungi</taxon>
        <taxon>Dikarya</taxon>
        <taxon>Basidiomycota</taxon>
        <taxon>Pucciniomycotina</taxon>
        <taxon>Pucciniomycetes</taxon>
        <taxon>Pucciniales</taxon>
        <taxon>Pucciniaceae</taxon>
        <taxon>Puccinia</taxon>
    </lineage>
</organism>
<feature type="non-terminal residue" evidence="1">
    <location>
        <position position="295"/>
    </location>
</feature>
<reference evidence="2" key="2">
    <citation type="journal article" date="2018" name="BMC Genomics">
        <title>Genomic insights into host adaptation between the wheat stripe rust pathogen (Puccinia striiformis f. sp. tritici) and the barley stripe rust pathogen (Puccinia striiformis f. sp. hordei).</title>
        <authorList>
            <person name="Xia C."/>
            <person name="Wang M."/>
            <person name="Yin C."/>
            <person name="Cornejo O.E."/>
            <person name="Hulbert S.H."/>
            <person name="Chen X."/>
        </authorList>
    </citation>
    <scope>NUCLEOTIDE SEQUENCE [LARGE SCALE GENOMIC DNA]</scope>
    <source>
        <strain evidence="2">93TX-2</strain>
    </source>
</reference>
<reference evidence="1 2" key="1">
    <citation type="submission" date="2017-12" db="EMBL/GenBank/DDBJ databases">
        <title>Gene loss provides genomic basis for host adaptation in cereal stripe rust fungi.</title>
        <authorList>
            <person name="Xia C."/>
        </authorList>
    </citation>
    <scope>NUCLEOTIDE SEQUENCE [LARGE SCALE GENOMIC DNA]</scope>
    <source>
        <strain evidence="1 2">93TX-2</strain>
    </source>
</reference>
<feature type="non-terminal residue" evidence="1">
    <location>
        <position position="1"/>
    </location>
</feature>
<keyword evidence="2" id="KW-1185">Reference proteome</keyword>
<protein>
    <submittedName>
        <fullName evidence="1">Uncharacterized protein</fullName>
    </submittedName>
</protein>
<dbReference type="AlphaFoldDB" id="A0A2S4ULF8"/>
<name>A0A2S4ULF8_9BASI</name>
<proteinExistence type="predicted"/>
<evidence type="ECO:0000313" key="2">
    <source>
        <dbReference type="Proteomes" id="UP000238274"/>
    </source>
</evidence>
<dbReference type="VEuPathDB" id="FungiDB:PSHT_14201"/>
<sequence length="295" mass="33435">GKITQAQPLQLNASRTDDSPFPHVFLWHVAREDLNLTSVLCVTAMYFFDIVDSIVALVLPFKPFHLLYSHIKSSSRNTVEAMITCLWNITKGFGHTLFMVTGLCSVVLPHRSPYTIPRRPKDTNYPLHLTSSVLVSLNKPENSFPETTDLLQLSNALLFMDMKLGNHIKISSQVRNLAFASSPFTDKILKLDSGEFNSLTLQNHLPEQIFKESIRRRRGDIVISQSKPGKPKAQLECFGKAEAVSFIPGQDQTDAGKFFLDRVSNITSFIYNRSLAYFHLRSICQMWLMKLPAWS</sequence>
<dbReference type="EMBL" id="PKSM01000309">
    <property type="protein sequence ID" value="POV98109.1"/>
    <property type="molecule type" value="Genomic_DNA"/>
</dbReference>
<comment type="caution">
    <text evidence="1">The sequence shown here is derived from an EMBL/GenBank/DDBJ whole genome shotgun (WGS) entry which is preliminary data.</text>
</comment>